<dbReference type="OrthoDB" id="4360110at2759"/>
<reference evidence="1 2" key="1">
    <citation type="submission" date="2019-04" db="EMBL/GenBank/DDBJ databases">
        <title>Friends and foes A comparative genomics study of 23 Aspergillus species from section Flavi.</title>
        <authorList>
            <consortium name="DOE Joint Genome Institute"/>
            <person name="Kjaerbolling I."/>
            <person name="Vesth T."/>
            <person name="Frisvad J.C."/>
            <person name="Nybo J.L."/>
            <person name="Theobald S."/>
            <person name="Kildgaard S."/>
            <person name="Isbrandt T."/>
            <person name="Kuo A."/>
            <person name="Sato A."/>
            <person name="Lyhne E.K."/>
            <person name="Kogle M.E."/>
            <person name="Wiebenga A."/>
            <person name="Kun R.S."/>
            <person name="Lubbers R.J."/>
            <person name="Makela M.R."/>
            <person name="Barry K."/>
            <person name="Chovatia M."/>
            <person name="Clum A."/>
            <person name="Daum C."/>
            <person name="Haridas S."/>
            <person name="He G."/>
            <person name="LaButti K."/>
            <person name="Lipzen A."/>
            <person name="Mondo S."/>
            <person name="Riley R."/>
            <person name="Salamov A."/>
            <person name="Simmons B.A."/>
            <person name="Magnuson J.K."/>
            <person name="Henrissat B."/>
            <person name="Mortensen U.H."/>
            <person name="Larsen T.O."/>
            <person name="Devries R.P."/>
            <person name="Grigoriev I.V."/>
            <person name="Machida M."/>
            <person name="Baker S.E."/>
            <person name="Andersen M.R."/>
        </authorList>
    </citation>
    <scope>NUCLEOTIDE SEQUENCE [LARGE SCALE GENOMIC DNA]</scope>
    <source>
        <strain evidence="1 2">CBS 151.66</strain>
    </source>
</reference>
<protein>
    <submittedName>
        <fullName evidence="1">Uncharacterized protein</fullName>
    </submittedName>
</protein>
<organism evidence="1 2">
    <name type="scientific">Aspergillus leporis</name>
    <dbReference type="NCBI Taxonomy" id="41062"/>
    <lineage>
        <taxon>Eukaryota</taxon>
        <taxon>Fungi</taxon>
        <taxon>Dikarya</taxon>
        <taxon>Ascomycota</taxon>
        <taxon>Pezizomycotina</taxon>
        <taxon>Eurotiomycetes</taxon>
        <taxon>Eurotiomycetidae</taxon>
        <taxon>Eurotiales</taxon>
        <taxon>Aspergillaceae</taxon>
        <taxon>Aspergillus</taxon>
        <taxon>Aspergillus subgen. Circumdati</taxon>
    </lineage>
</organism>
<accession>A0A5N5XFI4</accession>
<dbReference type="EMBL" id="ML732160">
    <property type="protein sequence ID" value="KAB8078274.1"/>
    <property type="molecule type" value="Genomic_DNA"/>
</dbReference>
<keyword evidence="2" id="KW-1185">Reference proteome</keyword>
<evidence type="ECO:0000313" key="1">
    <source>
        <dbReference type="EMBL" id="KAB8078274.1"/>
    </source>
</evidence>
<dbReference type="AlphaFoldDB" id="A0A5N5XFI4"/>
<sequence>MAAAHQYIDSAIYVGVMNASTDLGEQITREQYKLLAEACCYINDLFNFRSDSMRKLDSMISSCLQRCAETIKFGPISALVVMGISNWVLMSSQHKAYEVFHGARERKGSIKCD</sequence>
<evidence type="ECO:0000313" key="2">
    <source>
        <dbReference type="Proteomes" id="UP000326565"/>
    </source>
</evidence>
<dbReference type="Proteomes" id="UP000326565">
    <property type="component" value="Unassembled WGS sequence"/>
</dbReference>
<name>A0A5N5XFI4_9EURO</name>
<gene>
    <name evidence="1" type="ORF">BDV29DRAFT_166844</name>
</gene>
<proteinExistence type="predicted"/>